<dbReference type="Gene3D" id="3.40.140.10">
    <property type="entry name" value="Cytidine Deaminase, domain 2"/>
    <property type="match status" value="1"/>
</dbReference>
<proteinExistence type="predicted"/>
<dbReference type="InterPro" id="IPR016193">
    <property type="entry name" value="Cytidine_deaminase-like"/>
</dbReference>
<dbReference type="RefSeq" id="WP_203847609.1">
    <property type="nucleotide sequence ID" value="NZ_BAAAVW010000033.1"/>
</dbReference>
<organism evidence="1 2">
    <name type="scientific">Dactylosporangium siamense</name>
    <dbReference type="NCBI Taxonomy" id="685454"/>
    <lineage>
        <taxon>Bacteria</taxon>
        <taxon>Bacillati</taxon>
        <taxon>Actinomycetota</taxon>
        <taxon>Actinomycetes</taxon>
        <taxon>Micromonosporales</taxon>
        <taxon>Micromonosporaceae</taxon>
        <taxon>Dactylosporangium</taxon>
    </lineage>
</organism>
<sequence>MPEALSAEDQKLVTLARAARARIGAVEGAAVRDGDGRTYNAASVTLPSLSITALQLAVATAVASGAGKLEAAAVVTEASSLDTLGRAAVRDVSPSAPIHLAAPDATVFATVTD</sequence>
<comment type="caution">
    <text evidence="1">The sequence shown here is derived from an EMBL/GenBank/DDBJ whole genome shotgun (WGS) entry which is preliminary data.</text>
</comment>
<name>A0A919PL78_9ACTN</name>
<protein>
    <submittedName>
        <fullName evidence="1">Cytidine deaminase</fullName>
    </submittedName>
</protein>
<gene>
    <name evidence="1" type="ORF">Dsi01nite_038550</name>
</gene>
<dbReference type="SUPFAM" id="SSF53927">
    <property type="entry name" value="Cytidine deaminase-like"/>
    <property type="match status" value="1"/>
</dbReference>
<dbReference type="AlphaFoldDB" id="A0A919PL78"/>
<accession>A0A919PL78</accession>
<reference evidence="1" key="1">
    <citation type="submission" date="2021-01" db="EMBL/GenBank/DDBJ databases">
        <title>Whole genome shotgun sequence of Dactylosporangium siamense NBRC 106093.</title>
        <authorList>
            <person name="Komaki H."/>
            <person name="Tamura T."/>
        </authorList>
    </citation>
    <scope>NUCLEOTIDE SEQUENCE</scope>
    <source>
        <strain evidence="1">NBRC 106093</strain>
    </source>
</reference>
<evidence type="ECO:0000313" key="1">
    <source>
        <dbReference type="EMBL" id="GIG45814.1"/>
    </source>
</evidence>
<dbReference type="Proteomes" id="UP000660611">
    <property type="component" value="Unassembled WGS sequence"/>
</dbReference>
<dbReference type="GO" id="GO:0003824">
    <property type="term" value="F:catalytic activity"/>
    <property type="evidence" value="ECO:0007669"/>
    <property type="project" value="InterPro"/>
</dbReference>
<dbReference type="EMBL" id="BONQ01000056">
    <property type="protein sequence ID" value="GIG45814.1"/>
    <property type="molecule type" value="Genomic_DNA"/>
</dbReference>
<keyword evidence="2" id="KW-1185">Reference proteome</keyword>
<evidence type="ECO:0000313" key="2">
    <source>
        <dbReference type="Proteomes" id="UP000660611"/>
    </source>
</evidence>